<evidence type="ECO:0000313" key="3">
    <source>
        <dbReference type="Proteomes" id="UP001430953"/>
    </source>
</evidence>
<evidence type="ECO:0000256" key="1">
    <source>
        <dbReference type="SAM" id="MobiDB-lite"/>
    </source>
</evidence>
<dbReference type="AlphaFoldDB" id="A0AAW2G614"/>
<feature type="compositionally biased region" description="Basic and acidic residues" evidence="1">
    <location>
        <begin position="71"/>
        <end position="81"/>
    </location>
</feature>
<name>A0AAW2G614_9HYME</name>
<accession>A0AAW2G614</accession>
<dbReference type="Proteomes" id="UP001430953">
    <property type="component" value="Unassembled WGS sequence"/>
</dbReference>
<evidence type="ECO:0000313" key="2">
    <source>
        <dbReference type="EMBL" id="KAL0122636.1"/>
    </source>
</evidence>
<sequence length="125" mass="14588">MCFLHKIHLRSHKLATGDRCVSLWVAPSNLHQYHGPPLQRAQKHQKQTPDKPHRFADGGNYRSSFQSCPWTERRPDAEGRGKANRKFTLKFTPNNAKKRAQLKANALKRDFHWPANRNEMESNNF</sequence>
<dbReference type="EMBL" id="JADYXP020000006">
    <property type="protein sequence ID" value="KAL0122636.1"/>
    <property type="molecule type" value="Genomic_DNA"/>
</dbReference>
<keyword evidence="3" id="KW-1185">Reference proteome</keyword>
<feature type="region of interest" description="Disordered" evidence="1">
    <location>
        <begin position="34"/>
        <end position="85"/>
    </location>
</feature>
<proteinExistence type="predicted"/>
<organism evidence="2 3">
    <name type="scientific">Cardiocondyla obscurior</name>
    <dbReference type="NCBI Taxonomy" id="286306"/>
    <lineage>
        <taxon>Eukaryota</taxon>
        <taxon>Metazoa</taxon>
        <taxon>Ecdysozoa</taxon>
        <taxon>Arthropoda</taxon>
        <taxon>Hexapoda</taxon>
        <taxon>Insecta</taxon>
        <taxon>Pterygota</taxon>
        <taxon>Neoptera</taxon>
        <taxon>Endopterygota</taxon>
        <taxon>Hymenoptera</taxon>
        <taxon>Apocrita</taxon>
        <taxon>Aculeata</taxon>
        <taxon>Formicoidea</taxon>
        <taxon>Formicidae</taxon>
        <taxon>Myrmicinae</taxon>
        <taxon>Cardiocondyla</taxon>
    </lineage>
</organism>
<gene>
    <name evidence="2" type="ORF">PUN28_007389</name>
</gene>
<feature type="compositionally biased region" description="Basic and acidic residues" evidence="1">
    <location>
        <begin position="47"/>
        <end position="56"/>
    </location>
</feature>
<reference evidence="2 3" key="1">
    <citation type="submission" date="2023-03" db="EMBL/GenBank/DDBJ databases">
        <title>High recombination rates correlate with genetic variation in Cardiocondyla obscurior ants.</title>
        <authorList>
            <person name="Errbii M."/>
        </authorList>
    </citation>
    <scope>NUCLEOTIDE SEQUENCE [LARGE SCALE GENOMIC DNA]</scope>
    <source>
        <strain evidence="2">Alpha-2009</strain>
        <tissue evidence="2">Whole body</tissue>
    </source>
</reference>
<comment type="caution">
    <text evidence="2">The sequence shown here is derived from an EMBL/GenBank/DDBJ whole genome shotgun (WGS) entry which is preliminary data.</text>
</comment>
<protein>
    <submittedName>
        <fullName evidence="2">Uncharacterized protein</fullName>
    </submittedName>
</protein>